<evidence type="ECO:0000313" key="14">
    <source>
        <dbReference type="Proteomes" id="UP001279734"/>
    </source>
</evidence>
<dbReference type="GO" id="GO:0005634">
    <property type="term" value="C:nucleus"/>
    <property type="evidence" value="ECO:0007669"/>
    <property type="project" value="UniProtKB-SubCell"/>
</dbReference>
<feature type="region of interest" description="Disordered" evidence="11">
    <location>
        <begin position="55"/>
        <end position="90"/>
    </location>
</feature>
<dbReference type="Proteomes" id="UP001279734">
    <property type="component" value="Unassembled WGS sequence"/>
</dbReference>
<feature type="compositionally biased region" description="Basic residues" evidence="11">
    <location>
        <begin position="73"/>
        <end position="88"/>
    </location>
</feature>
<comment type="similarity">
    <text evidence="3">Belongs to the PHAX family.</text>
</comment>
<evidence type="ECO:0000256" key="8">
    <source>
        <dbReference type="ARBA" id="ARBA00022927"/>
    </source>
</evidence>
<accession>A0AAD3XQ91</accession>
<feature type="domain" description="Phosphorylated adapter RNA export protein RNA-binding" evidence="12">
    <location>
        <begin position="101"/>
        <end position="180"/>
    </location>
</feature>
<gene>
    <name evidence="13" type="ORF">Nepgr_014246</name>
</gene>
<dbReference type="AlphaFoldDB" id="A0AAD3XQ91"/>
<sequence length="261" mass="28622">MIGDVKQGGTMEYGESILDSIHPDEGLEDFEDIEMLDVEEGEFVEGQNSHIDLCQSNKGNAREINPVPISANRKPRNKKKKKNRKKKGIQGSGVTDINRFVLDVCRLLKERKSYLVYAAVGSLGISALSDLVKEVAAIQACGGQKTADGLRFRTGGGILWNMLKTREPNAYREIMKKGKEFEKQFKPSNPGMEKTAAQSAACSFPIQIIASNSDGSPTIPLRQDETEQPGGEGKQTSIQSRIRVPVSYDDVLGDEHGDHAT</sequence>
<dbReference type="Pfam" id="PF10258">
    <property type="entry name" value="PHAX_RNA-bd"/>
    <property type="match status" value="1"/>
</dbReference>
<comment type="caution">
    <text evidence="13">The sequence shown here is derived from an EMBL/GenBank/DDBJ whole genome shotgun (WGS) entry which is preliminary data.</text>
</comment>
<dbReference type="InterPro" id="IPR019385">
    <property type="entry name" value="PHAX_RNA-binding_domain"/>
</dbReference>
<dbReference type="Gene3D" id="1.10.10.1440">
    <property type="entry name" value="PHAX RNA-binding domain"/>
    <property type="match status" value="1"/>
</dbReference>
<dbReference type="GO" id="GO:0015031">
    <property type="term" value="P:protein transport"/>
    <property type="evidence" value="ECO:0007669"/>
    <property type="project" value="UniProtKB-KW"/>
</dbReference>
<proteinExistence type="inferred from homology"/>
<keyword evidence="14" id="KW-1185">Reference proteome</keyword>
<dbReference type="GO" id="GO:0006408">
    <property type="term" value="P:snRNA export from nucleus"/>
    <property type="evidence" value="ECO:0007669"/>
    <property type="project" value="InterPro"/>
</dbReference>
<protein>
    <recommendedName>
        <fullName evidence="4">Phosphorylated adapter RNA export protein</fullName>
    </recommendedName>
    <alternativeName>
        <fullName evidence="10">RNA U small nuclear RNA export adapter protein</fullName>
    </alternativeName>
</protein>
<dbReference type="InterPro" id="IPR038092">
    <property type="entry name" value="PHAX_RNA-binding_sf"/>
</dbReference>
<keyword evidence="5" id="KW-0813">Transport</keyword>
<keyword evidence="7" id="KW-0694">RNA-binding</keyword>
<name>A0AAD3XQ91_NEPGR</name>
<evidence type="ECO:0000256" key="9">
    <source>
        <dbReference type="ARBA" id="ARBA00023242"/>
    </source>
</evidence>
<dbReference type="GO" id="GO:0003723">
    <property type="term" value="F:RNA binding"/>
    <property type="evidence" value="ECO:0007669"/>
    <property type="project" value="UniProtKB-KW"/>
</dbReference>
<keyword evidence="8" id="KW-0653">Protein transport</keyword>
<evidence type="ECO:0000256" key="11">
    <source>
        <dbReference type="SAM" id="MobiDB-lite"/>
    </source>
</evidence>
<evidence type="ECO:0000256" key="2">
    <source>
        <dbReference type="ARBA" id="ARBA00004496"/>
    </source>
</evidence>
<dbReference type="EMBL" id="BSYO01000012">
    <property type="protein sequence ID" value="GMH12405.1"/>
    <property type="molecule type" value="Genomic_DNA"/>
</dbReference>
<evidence type="ECO:0000256" key="6">
    <source>
        <dbReference type="ARBA" id="ARBA00022490"/>
    </source>
</evidence>
<organism evidence="13 14">
    <name type="scientific">Nepenthes gracilis</name>
    <name type="common">Slender pitcher plant</name>
    <dbReference type="NCBI Taxonomy" id="150966"/>
    <lineage>
        <taxon>Eukaryota</taxon>
        <taxon>Viridiplantae</taxon>
        <taxon>Streptophyta</taxon>
        <taxon>Embryophyta</taxon>
        <taxon>Tracheophyta</taxon>
        <taxon>Spermatophyta</taxon>
        <taxon>Magnoliopsida</taxon>
        <taxon>eudicotyledons</taxon>
        <taxon>Gunneridae</taxon>
        <taxon>Pentapetalae</taxon>
        <taxon>Caryophyllales</taxon>
        <taxon>Nepenthaceae</taxon>
        <taxon>Nepenthes</taxon>
    </lineage>
</organism>
<reference evidence="13" key="1">
    <citation type="submission" date="2023-05" db="EMBL/GenBank/DDBJ databases">
        <title>Nepenthes gracilis genome sequencing.</title>
        <authorList>
            <person name="Fukushima K."/>
        </authorList>
    </citation>
    <scope>NUCLEOTIDE SEQUENCE</scope>
    <source>
        <strain evidence="13">SING2019-196</strain>
    </source>
</reference>
<comment type="subcellular location">
    <subcellularLocation>
        <location evidence="2">Cytoplasm</location>
    </subcellularLocation>
    <subcellularLocation>
        <location evidence="1">Nucleus</location>
    </subcellularLocation>
</comment>
<evidence type="ECO:0000313" key="13">
    <source>
        <dbReference type="EMBL" id="GMH12405.1"/>
    </source>
</evidence>
<evidence type="ECO:0000256" key="10">
    <source>
        <dbReference type="ARBA" id="ARBA00030834"/>
    </source>
</evidence>
<keyword evidence="9" id="KW-0539">Nucleus</keyword>
<evidence type="ECO:0000256" key="3">
    <source>
        <dbReference type="ARBA" id="ARBA00006094"/>
    </source>
</evidence>
<feature type="region of interest" description="Disordered" evidence="11">
    <location>
        <begin position="212"/>
        <end position="261"/>
    </location>
</feature>
<keyword evidence="6" id="KW-0963">Cytoplasm</keyword>
<evidence type="ECO:0000256" key="7">
    <source>
        <dbReference type="ARBA" id="ARBA00022884"/>
    </source>
</evidence>
<dbReference type="GO" id="GO:0005737">
    <property type="term" value="C:cytoplasm"/>
    <property type="evidence" value="ECO:0007669"/>
    <property type="project" value="UniProtKB-SubCell"/>
</dbReference>
<evidence type="ECO:0000256" key="1">
    <source>
        <dbReference type="ARBA" id="ARBA00004123"/>
    </source>
</evidence>
<dbReference type="InterPro" id="IPR039047">
    <property type="entry name" value="PHAX"/>
</dbReference>
<evidence type="ECO:0000256" key="5">
    <source>
        <dbReference type="ARBA" id="ARBA00022448"/>
    </source>
</evidence>
<evidence type="ECO:0000256" key="4">
    <source>
        <dbReference type="ARBA" id="ARBA00016856"/>
    </source>
</evidence>
<evidence type="ECO:0000259" key="12">
    <source>
        <dbReference type="Pfam" id="PF10258"/>
    </source>
</evidence>
<dbReference type="PANTHER" id="PTHR13135">
    <property type="entry name" value="CYTOSOLIC RESINIFERATOXIN BINDING PROTEIN RBP-26"/>
    <property type="match status" value="1"/>
</dbReference>
<dbReference type="PANTHER" id="PTHR13135:SF0">
    <property type="entry name" value="PHOSPHORYLATED ADAPTER RNA EXPORT PROTEIN"/>
    <property type="match status" value="1"/>
</dbReference>